<dbReference type="AlphaFoldDB" id="A0A6J5B006"/>
<evidence type="ECO:0000256" key="6">
    <source>
        <dbReference type="ARBA" id="ARBA00047884"/>
    </source>
</evidence>
<evidence type="ECO:0000313" key="9">
    <source>
        <dbReference type="EMBL" id="CAB3686140.1"/>
    </source>
</evidence>
<dbReference type="GO" id="GO:0005737">
    <property type="term" value="C:cytoplasm"/>
    <property type="evidence" value="ECO:0007669"/>
    <property type="project" value="TreeGrafter"/>
</dbReference>
<comment type="function">
    <text evidence="7">Oxidative deamination of D-amino acids.</text>
</comment>
<dbReference type="Pfam" id="PF01266">
    <property type="entry name" value="DAO"/>
    <property type="match status" value="1"/>
</dbReference>
<keyword evidence="10" id="KW-1185">Reference proteome</keyword>
<proteinExistence type="inferred from homology"/>
<evidence type="ECO:0000256" key="3">
    <source>
        <dbReference type="ARBA" id="ARBA00022630"/>
    </source>
</evidence>
<organism evidence="9 10">
    <name type="scientific">Paraburkholderia sediminicola</name>
    <dbReference type="NCBI Taxonomy" id="458836"/>
    <lineage>
        <taxon>Bacteria</taxon>
        <taxon>Pseudomonadati</taxon>
        <taxon>Pseudomonadota</taxon>
        <taxon>Betaproteobacteria</taxon>
        <taxon>Burkholderiales</taxon>
        <taxon>Burkholderiaceae</taxon>
        <taxon>Paraburkholderia</taxon>
    </lineage>
</organism>
<keyword evidence="5 7" id="KW-0560">Oxidoreductase</keyword>
<evidence type="ECO:0000256" key="2">
    <source>
        <dbReference type="ARBA" id="ARBA00009410"/>
    </source>
</evidence>
<evidence type="ECO:0000256" key="5">
    <source>
        <dbReference type="ARBA" id="ARBA00023002"/>
    </source>
</evidence>
<dbReference type="NCBIfam" id="NF001933">
    <property type="entry name" value="PRK00711.1"/>
    <property type="match status" value="1"/>
</dbReference>
<keyword evidence="4 7" id="KW-0274">FAD</keyword>
<accession>A0A6J5B006</accession>
<dbReference type="GO" id="GO:0005886">
    <property type="term" value="C:plasma membrane"/>
    <property type="evidence" value="ECO:0007669"/>
    <property type="project" value="TreeGrafter"/>
</dbReference>
<comment type="similarity">
    <text evidence="2 7">Belongs to the DadA oxidoreductase family.</text>
</comment>
<dbReference type="InterPro" id="IPR006076">
    <property type="entry name" value="FAD-dep_OxRdtase"/>
</dbReference>
<feature type="binding site" evidence="7">
    <location>
        <begin position="3"/>
        <end position="17"/>
    </location>
    <ligand>
        <name>FAD</name>
        <dbReference type="ChEBI" id="CHEBI:57692"/>
    </ligand>
</feature>
<feature type="domain" description="FAD dependent oxidoreductase" evidence="8">
    <location>
        <begin position="2"/>
        <end position="396"/>
    </location>
</feature>
<dbReference type="Gene3D" id="3.50.50.60">
    <property type="entry name" value="FAD/NAD(P)-binding domain"/>
    <property type="match status" value="2"/>
</dbReference>
<dbReference type="PANTHER" id="PTHR13847:SF280">
    <property type="entry name" value="D-AMINO ACID DEHYDROGENASE"/>
    <property type="match status" value="1"/>
</dbReference>
<dbReference type="Gene3D" id="3.30.9.10">
    <property type="entry name" value="D-Amino Acid Oxidase, subunit A, domain 2"/>
    <property type="match status" value="1"/>
</dbReference>
<name>A0A6J5B006_9BURK</name>
<dbReference type="SUPFAM" id="SSF54373">
    <property type="entry name" value="FAD-linked reductases, C-terminal domain"/>
    <property type="match status" value="1"/>
</dbReference>
<evidence type="ECO:0000256" key="4">
    <source>
        <dbReference type="ARBA" id="ARBA00022827"/>
    </source>
</evidence>
<evidence type="ECO:0000313" key="10">
    <source>
        <dbReference type="Proteomes" id="UP000494255"/>
    </source>
</evidence>
<keyword evidence="3 7" id="KW-0285">Flavoprotein</keyword>
<dbReference type="EMBL" id="CADIKC010000003">
    <property type="protein sequence ID" value="CAB3686140.1"/>
    <property type="molecule type" value="Genomic_DNA"/>
</dbReference>
<protein>
    <recommendedName>
        <fullName evidence="7">D-amino acid dehydrogenase</fullName>
        <ecNumber evidence="7">1.4.99.-</ecNumber>
    </recommendedName>
</protein>
<dbReference type="FunFam" id="3.50.50.60:FF:000020">
    <property type="entry name" value="D-amino acid dehydrogenase"/>
    <property type="match status" value="1"/>
</dbReference>
<comment type="catalytic activity">
    <reaction evidence="6 7">
        <text>a D-alpha-amino acid + A + H2O = a 2-oxocarboxylate + AH2 + NH4(+)</text>
        <dbReference type="Rhea" id="RHEA:18125"/>
        <dbReference type="ChEBI" id="CHEBI:13193"/>
        <dbReference type="ChEBI" id="CHEBI:15377"/>
        <dbReference type="ChEBI" id="CHEBI:17499"/>
        <dbReference type="ChEBI" id="CHEBI:28938"/>
        <dbReference type="ChEBI" id="CHEBI:35179"/>
        <dbReference type="ChEBI" id="CHEBI:59871"/>
    </reaction>
</comment>
<dbReference type="EC" id="1.4.99.-" evidence="7"/>
<dbReference type="InterPro" id="IPR036188">
    <property type="entry name" value="FAD/NAD-bd_sf"/>
</dbReference>
<dbReference type="PANTHER" id="PTHR13847">
    <property type="entry name" value="SARCOSINE DEHYDROGENASE-RELATED"/>
    <property type="match status" value="1"/>
</dbReference>
<evidence type="ECO:0000256" key="1">
    <source>
        <dbReference type="ARBA" id="ARBA00001974"/>
    </source>
</evidence>
<dbReference type="GeneID" id="97041491"/>
<reference evidence="9 10" key="1">
    <citation type="submission" date="2020-04" db="EMBL/GenBank/DDBJ databases">
        <authorList>
            <person name="De Canck E."/>
        </authorList>
    </citation>
    <scope>NUCLEOTIDE SEQUENCE [LARGE SCALE GENOMIC DNA]</scope>
    <source>
        <strain evidence="9 10">LMG 24238</strain>
    </source>
</reference>
<dbReference type="GO" id="GO:0055130">
    <property type="term" value="P:D-alanine catabolic process"/>
    <property type="evidence" value="ECO:0007669"/>
    <property type="project" value="TreeGrafter"/>
</dbReference>
<evidence type="ECO:0000256" key="7">
    <source>
        <dbReference type="HAMAP-Rule" id="MF_01202"/>
    </source>
</evidence>
<dbReference type="RefSeq" id="WP_175051022.1">
    <property type="nucleotide sequence ID" value="NZ_CADIKC010000003.1"/>
</dbReference>
<comment type="cofactor">
    <cofactor evidence="1 7">
        <name>FAD</name>
        <dbReference type="ChEBI" id="CHEBI:57692"/>
    </cofactor>
</comment>
<dbReference type="SUPFAM" id="SSF51905">
    <property type="entry name" value="FAD/NAD(P)-binding domain"/>
    <property type="match status" value="1"/>
</dbReference>
<dbReference type="Proteomes" id="UP000494255">
    <property type="component" value="Unassembled WGS sequence"/>
</dbReference>
<dbReference type="InterPro" id="IPR023080">
    <property type="entry name" value="DadA"/>
</dbReference>
<dbReference type="HAMAP" id="MF_01202">
    <property type="entry name" value="DadA"/>
    <property type="match status" value="1"/>
</dbReference>
<dbReference type="GO" id="GO:0008718">
    <property type="term" value="F:D-amino-acid dehydrogenase activity"/>
    <property type="evidence" value="ECO:0007669"/>
    <property type="project" value="UniProtKB-UniRule"/>
</dbReference>
<gene>
    <name evidence="9" type="primary">dadA_1</name>
    <name evidence="7" type="synonym">dadA</name>
    <name evidence="9" type="ORF">LMG24238_02861</name>
</gene>
<evidence type="ECO:0000259" key="8">
    <source>
        <dbReference type="Pfam" id="PF01266"/>
    </source>
</evidence>
<sequence length="428" mass="46096">MRVVVLGSGVVGVTSAYYLARAGHEVTVIDREAGPALETSFANAGQISPGYASPWAAPGVPLKAVKWMFQKHAPLAIRLDGTQFQLQWMWQMLQNCTSARYAVNKGRMVRLAEYSRDCLQALRAETGIQYEGRTGGTLQVFRTQQQFDGAAKDIAVLQEANVPYELLSPAELAQAEPALAAVSHKLTGGLRLPGDETGDCQMFTTRLAAMAEQLGVKFRYNTPIDSLAMAGDRIAGVQCGDELVRADSFVVALGSYSTKFLSGLVKIPVYPLKGYSITAPIVNEASAPISTVLDETYKIAITRFDDRIRVGGMAEIVGFDKSLRQARRETLELCVNDLFPGGGDTSKATFWTGLRPMTPDGTPIVGRTPVPNLFLNTGHGTLGWTMSCGSGQLLADVMSSKQPAIKADDLSVHRYLGETGGAHRPAYA</sequence>